<dbReference type="InterPro" id="IPR036179">
    <property type="entry name" value="Ig-like_dom_sf"/>
</dbReference>
<dbReference type="OrthoDB" id="5985519at2759"/>
<feature type="domain" description="Ig-like" evidence="1">
    <location>
        <begin position="111"/>
        <end position="148"/>
    </location>
</feature>
<dbReference type="Gene3D" id="2.60.40.10">
    <property type="entry name" value="Immunoglobulins"/>
    <property type="match status" value="2"/>
</dbReference>
<dbReference type="SUPFAM" id="SSF48726">
    <property type="entry name" value="Immunoglobulin"/>
    <property type="match status" value="2"/>
</dbReference>
<dbReference type="InterPro" id="IPR013098">
    <property type="entry name" value="Ig_I-set"/>
</dbReference>
<feature type="domain" description="Ig-like" evidence="1">
    <location>
        <begin position="15"/>
        <end position="96"/>
    </location>
</feature>
<dbReference type="PANTHER" id="PTHR45080">
    <property type="entry name" value="CONTACTIN 5"/>
    <property type="match status" value="1"/>
</dbReference>
<dbReference type="SMART" id="SM00408">
    <property type="entry name" value="IGc2"/>
    <property type="match status" value="2"/>
</dbReference>
<dbReference type="GeneID" id="104948625"/>
<feature type="non-terminal residue" evidence="3">
    <location>
        <position position="181"/>
    </location>
</feature>
<dbReference type="GO" id="GO:0007156">
    <property type="term" value="P:homophilic cell adhesion via plasma membrane adhesion molecules"/>
    <property type="evidence" value="ECO:0007669"/>
    <property type="project" value="TreeGrafter"/>
</dbReference>
<name>A0A6I9NCS9_9TELE</name>
<dbReference type="SMART" id="SM00409">
    <property type="entry name" value="IG"/>
    <property type="match status" value="1"/>
</dbReference>
<protein>
    <submittedName>
        <fullName evidence="3">Basement membrane-specific heparan sulfate proteoglycan core protein-like</fullName>
    </submittedName>
</protein>
<proteinExistence type="predicted"/>
<dbReference type="InterPro" id="IPR050958">
    <property type="entry name" value="Cell_Adh-Cytoskel_Orgn"/>
</dbReference>
<dbReference type="Pfam" id="PF13927">
    <property type="entry name" value="Ig_3"/>
    <property type="match status" value="1"/>
</dbReference>
<reference evidence="3" key="1">
    <citation type="submission" date="2025-08" db="UniProtKB">
        <authorList>
            <consortium name="RefSeq"/>
        </authorList>
    </citation>
    <scope>IDENTIFICATION</scope>
    <source>
        <tissue evidence="3">Muscle</tissue>
    </source>
</reference>
<dbReference type="InterPro" id="IPR007110">
    <property type="entry name" value="Ig-like_dom"/>
</dbReference>
<dbReference type="InterPro" id="IPR003599">
    <property type="entry name" value="Ig_sub"/>
</dbReference>
<gene>
    <name evidence="3" type="primary">LOC104948625</name>
</gene>
<dbReference type="KEGG" id="ncc:104948625"/>
<dbReference type="GO" id="GO:0050808">
    <property type="term" value="P:synapse organization"/>
    <property type="evidence" value="ECO:0007669"/>
    <property type="project" value="TreeGrafter"/>
</dbReference>
<dbReference type="Pfam" id="PF07679">
    <property type="entry name" value="I-set"/>
    <property type="match status" value="1"/>
</dbReference>
<dbReference type="GO" id="GO:0043025">
    <property type="term" value="C:neuronal cell body"/>
    <property type="evidence" value="ECO:0007669"/>
    <property type="project" value="TreeGrafter"/>
</dbReference>
<dbReference type="PROSITE" id="PS50835">
    <property type="entry name" value="IG_LIKE"/>
    <property type="match status" value="2"/>
</dbReference>
<dbReference type="GO" id="GO:0008046">
    <property type="term" value="F:axon guidance receptor activity"/>
    <property type="evidence" value="ECO:0007669"/>
    <property type="project" value="TreeGrafter"/>
</dbReference>
<dbReference type="InterPro" id="IPR013783">
    <property type="entry name" value="Ig-like_fold"/>
</dbReference>
<dbReference type="GO" id="GO:0005886">
    <property type="term" value="C:plasma membrane"/>
    <property type="evidence" value="ECO:0007669"/>
    <property type="project" value="TreeGrafter"/>
</dbReference>
<accession>A0A6I9NCS9</accession>
<sequence length="181" mass="19439">MTPVSRPLASEGTLPVASVSPTILNVIQGQRAEFRCTVTGNPTAAIEWIGGPGNRMSPRAVVRGGVLSFSAVDPADEGEYTCKALNTHGENTVRVSLFVQKSNPSVVGTQPQVQVSPQNIEAHEGDNVRLYCRATGSPTPKLTWLKNGGQIPPQVSPPSPLPHRHFNTFTFCRDINLISSR</sequence>
<dbReference type="InterPro" id="IPR003598">
    <property type="entry name" value="Ig_sub2"/>
</dbReference>
<keyword evidence="2" id="KW-1185">Reference proteome</keyword>
<organism evidence="2 3">
    <name type="scientific">Notothenia coriiceps</name>
    <name type="common">black rockcod</name>
    <dbReference type="NCBI Taxonomy" id="8208"/>
    <lineage>
        <taxon>Eukaryota</taxon>
        <taxon>Metazoa</taxon>
        <taxon>Chordata</taxon>
        <taxon>Craniata</taxon>
        <taxon>Vertebrata</taxon>
        <taxon>Euteleostomi</taxon>
        <taxon>Actinopterygii</taxon>
        <taxon>Neopterygii</taxon>
        <taxon>Teleostei</taxon>
        <taxon>Neoteleostei</taxon>
        <taxon>Acanthomorphata</taxon>
        <taxon>Eupercaria</taxon>
        <taxon>Perciformes</taxon>
        <taxon>Notothenioidei</taxon>
        <taxon>Nototheniidae</taxon>
        <taxon>Notothenia</taxon>
    </lineage>
</organism>
<dbReference type="GO" id="GO:0030424">
    <property type="term" value="C:axon"/>
    <property type="evidence" value="ECO:0007669"/>
    <property type="project" value="TreeGrafter"/>
</dbReference>
<evidence type="ECO:0000313" key="3">
    <source>
        <dbReference type="RefSeq" id="XP_010773128.1"/>
    </source>
</evidence>
<evidence type="ECO:0000313" key="2">
    <source>
        <dbReference type="Proteomes" id="UP000504611"/>
    </source>
</evidence>
<dbReference type="RefSeq" id="XP_010773128.1">
    <property type="nucleotide sequence ID" value="XM_010774826.1"/>
</dbReference>
<dbReference type="Proteomes" id="UP000504611">
    <property type="component" value="Unplaced"/>
</dbReference>
<dbReference type="AlphaFoldDB" id="A0A6I9NCS9"/>
<dbReference type="PANTHER" id="PTHR45080:SF30">
    <property type="entry name" value="HEPARAN SULFATE PROTEOGLYCAN 2"/>
    <property type="match status" value="1"/>
</dbReference>
<evidence type="ECO:0000259" key="1">
    <source>
        <dbReference type="PROSITE" id="PS50835"/>
    </source>
</evidence>